<dbReference type="Gene3D" id="3.40.720.10">
    <property type="entry name" value="Alkaline Phosphatase, subunit A"/>
    <property type="match status" value="1"/>
</dbReference>
<dbReference type="OrthoDB" id="57332at2"/>
<feature type="region of interest" description="Disordered" evidence="1">
    <location>
        <begin position="371"/>
        <end position="399"/>
    </location>
</feature>
<evidence type="ECO:0000313" key="3">
    <source>
        <dbReference type="Proteomes" id="UP000199413"/>
    </source>
</evidence>
<feature type="region of interest" description="Disordered" evidence="1">
    <location>
        <begin position="493"/>
        <end position="540"/>
    </location>
</feature>
<evidence type="ECO:0008006" key="4">
    <source>
        <dbReference type="Google" id="ProtNLM"/>
    </source>
</evidence>
<dbReference type="InterPro" id="IPR015943">
    <property type="entry name" value="WD40/YVTN_repeat-like_dom_sf"/>
</dbReference>
<feature type="compositionally biased region" description="Basic residues" evidence="1">
    <location>
        <begin position="509"/>
        <end position="522"/>
    </location>
</feature>
<sequence>MRPGLCPGGTYAAKPAPPGKTSKVILALLILVAALAIVAPAHRVAAAAATSGTFTDLGPQARAITIHKGAVGTDATGRPLLYAVVYGDAASVTEPGTFVVMDLNTRQVVKSFPLAGQTAAWAITVDDSNRKVTIGSYRGGRVYRYDPDTQTLANLGAPVPGAVVLYVMSAGRGCAVYGGTYPGAGVFAVSGTGTLYNLGTAWSGETHALSTALKLDGTEDILYIGTGGTGRLVRHNLGTGAKADILPAAFTGEKEVYDLNYVSGRLIAKMHPSLTAAVLDPDTGAADTLTDGDSGQTVITFPIGSRGVSPLAPDGRSVYYTDADGLSRLDLTTKTFSDVKDSSGAVINLQGSAIAWGWVALNDPNYPRGMAARSSGRHRGRPLSTARSSATTWPTRLSPTRRSRCCRARTCTPLLSTSATPTTPPMTVAPARYISAIEAADRRIGQILDAISTRPSYADEEWTTIVVTDHGHRDGGGHGQRTRWERTAWIAAAAPASPPAMSTHATSTWRRRSSPRRARRSTQRTASQAYPSAPGPSRPR</sequence>
<dbReference type="EMBL" id="FMHV01000002">
    <property type="protein sequence ID" value="SCL26685.1"/>
    <property type="molecule type" value="Genomic_DNA"/>
</dbReference>
<dbReference type="SUPFAM" id="SSF53649">
    <property type="entry name" value="Alkaline phosphatase-like"/>
    <property type="match status" value="1"/>
</dbReference>
<reference evidence="3" key="1">
    <citation type="submission" date="2016-06" db="EMBL/GenBank/DDBJ databases">
        <authorList>
            <person name="Varghese N."/>
            <person name="Submissions Spin"/>
        </authorList>
    </citation>
    <scope>NUCLEOTIDE SEQUENCE [LARGE SCALE GENOMIC DNA]</scope>
    <source>
        <strain evidence="3">DSM 45431</strain>
    </source>
</reference>
<gene>
    <name evidence="2" type="ORF">GA0070624_3354</name>
</gene>
<name>A0A1C6SB52_9ACTN</name>
<organism evidence="2 3">
    <name type="scientific">Micromonospora rhizosphaerae</name>
    <dbReference type="NCBI Taxonomy" id="568872"/>
    <lineage>
        <taxon>Bacteria</taxon>
        <taxon>Bacillati</taxon>
        <taxon>Actinomycetota</taxon>
        <taxon>Actinomycetes</taxon>
        <taxon>Micromonosporales</taxon>
        <taxon>Micromonosporaceae</taxon>
        <taxon>Micromonospora</taxon>
    </lineage>
</organism>
<protein>
    <recommendedName>
        <fullName evidence="4">Type I phosphodiesterase / nucleotide pyrophosphatase</fullName>
    </recommendedName>
</protein>
<keyword evidence="3" id="KW-1185">Reference proteome</keyword>
<accession>A0A1C6SB52</accession>
<feature type="compositionally biased region" description="Low complexity" evidence="1">
    <location>
        <begin position="493"/>
        <end position="508"/>
    </location>
</feature>
<dbReference type="RefSeq" id="WP_091342129.1">
    <property type="nucleotide sequence ID" value="NZ_FMHV01000002.1"/>
</dbReference>
<dbReference type="Proteomes" id="UP000199413">
    <property type="component" value="Unassembled WGS sequence"/>
</dbReference>
<proteinExistence type="predicted"/>
<evidence type="ECO:0000256" key="1">
    <source>
        <dbReference type="SAM" id="MobiDB-lite"/>
    </source>
</evidence>
<dbReference type="Gene3D" id="2.130.10.10">
    <property type="entry name" value="YVTN repeat-like/Quinoprotein amine dehydrogenase"/>
    <property type="match status" value="1"/>
</dbReference>
<dbReference type="SUPFAM" id="SSF75011">
    <property type="entry name" value="3-carboxy-cis,cis-mucoante lactonizing enzyme"/>
    <property type="match status" value="1"/>
</dbReference>
<dbReference type="STRING" id="568872.GA0070624_3354"/>
<feature type="compositionally biased region" description="Polar residues" evidence="1">
    <location>
        <begin position="385"/>
        <end position="398"/>
    </location>
</feature>
<dbReference type="InterPro" id="IPR017850">
    <property type="entry name" value="Alkaline_phosphatase_core_sf"/>
</dbReference>
<evidence type="ECO:0000313" key="2">
    <source>
        <dbReference type="EMBL" id="SCL26685.1"/>
    </source>
</evidence>
<dbReference type="AlphaFoldDB" id="A0A1C6SB52"/>